<evidence type="ECO:0000259" key="2">
    <source>
        <dbReference type="Pfam" id="PF20263"/>
    </source>
</evidence>
<protein>
    <submittedName>
        <fullName evidence="4">Uncharacterized protein</fullName>
    </submittedName>
</protein>
<organism evidence="4 5">
    <name type="scientific">Aspergillus thermomutatus</name>
    <name type="common">Neosartorya pseudofischeri</name>
    <dbReference type="NCBI Taxonomy" id="41047"/>
    <lineage>
        <taxon>Eukaryota</taxon>
        <taxon>Fungi</taxon>
        <taxon>Dikarya</taxon>
        <taxon>Ascomycota</taxon>
        <taxon>Pezizomycotina</taxon>
        <taxon>Eurotiomycetes</taxon>
        <taxon>Eurotiomycetidae</taxon>
        <taxon>Eurotiales</taxon>
        <taxon>Aspergillaceae</taxon>
        <taxon>Aspergillus</taxon>
        <taxon>Aspergillus subgen. Fumigati</taxon>
    </lineage>
</organism>
<feature type="domain" description="DUF7726" evidence="3">
    <location>
        <begin position="472"/>
        <end position="552"/>
    </location>
</feature>
<evidence type="ECO:0000256" key="1">
    <source>
        <dbReference type="SAM" id="MobiDB-lite"/>
    </source>
</evidence>
<evidence type="ECO:0000259" key="3">
    <source>
        <dbReference type="Pfam" id="PF24852"/>
    </source>
</evidence>
<dbReference type="EMBL" id="NKHU02000071">
    <property type="protein sequence ID" value="RHZ58122.1"/>
    <property type="molecule type" value="Genomic_DNA"/>
</dbReference>
<dbReference type="InterPro" id="IPR046896">
    <property type="entry name" value="Cup1-like_N"/>
</dbReference>
<evidence type="ECO:0000313" key="5">
    <source>
        <dbReference type="Proteomes" id="UP000215305"/>
    </source>
</evidence>
<keyword evidence="5" id="KW-1185">Reference proteome</keyword>
<dbReference type="InterPro" id="IPR056143">
    <property type="entry name" value="DUF7726"/>
</dbReference>
<dbReference type="Pfam" id="PF20263">
    <property type="entry name" value="LYRM2-like"/>
    <property type="match status" value="1"/>
</dbReference>
<reference evidence="4" key="1">
    <citation type="submission" date="2018-08" db="EMBL/GenBank/DDBJ databases">
        <title>Draft genome sequence of azole-resistant Aspergillus thermomutatus (Neosartorya pseudofischeri) strain HMR AF 39, isolated from a human nasal aspirate.</title>
        <authorList>
            <person name="Parent-Michaud M."/>
            <person name="Dufresne P.J."/>
            <person name="Fournier E."/>
            <person name="Martineau C."/>
            <person name="Moreira S."/>
            <person name="Perkins V."/>
            <person name="De Repentigny L."/>
            <person name="Dufresne S.F."/>
        </authorList>
    </citation>
    <scope>NUCLEOTIDE SEQUENCE [LARGE SCALE GENOMIC DNA]</scope>
    <source>
        <strain evidence="4">HMR AF 39</strain>
    </source>
</reference>
<name>A0A397H4W7_ASPTH</name>
<dbReference type="GeneID" id="38122164"/>
<dbReference type="PANTHER" id="PTHR42339">
    <property type="entry name" value="HISTONE H1"/>
    <property type="match status" value="1"/>
</dbReference>
<dbReference type="PANTHER" id="PTHR42339:SF1">
    <property type="entry name" value="HISTONE H1"/>
    <property type="match status" value="1"/>
</dbReference>
<sequence length="605" mass="69922">MSSSPLIPPEQWRHLFRALLRECTYLPDPIARGYMHDYVVRRFRRYSDKSQSKLQDDLHRQHLLRKTATQKLSLLKRANEGYSRPLEKVLRLSYGRNGKKRRDLLGVFIAPEVPPDALAVEGILKRPTMFEDDWKPPTIVLDLLKSQLRNGVISQLSDRSVVKTLEPPIPTENSWGKPVAKSRRRNIRQKWYYAVLDSLLPPLPDAELDTLQGLISGRIPWTPPKRRKAAGAPLDSPRQTSLDVAFLTEGPKKGPTFRDFVNGRPHQITRRFMQRLWRRIYCMVPRLEWDEKNQKHYFKWDSVKPFPHISTVVAHDQAPDLFQKVDANGRLIKHTSRDRIEESADLDPSNAENIPPEIDGDDERLDYIDWNCDQVRRRIRAFVESREMKIGEFQDAIGVSSRSYLVYMGQNGRDKGSGSSTYINAARFFKKRELQGIKPPRKKRVTKESQKNVAEKYDVSGIHLDWESDQNVPVWDTCDVVRRKITAHLRDPDMTKAQFLRDIAKAAYPGTDKKISANLLNDFLSKRGANAGNTSSVFYAAYVFFEKLRIRDNKPKTKFREEMGAVWRHNGGFDCVTPASAGVWITTGERPYVDKYGVVRIDRVR</sequence>
<dbReference type="CDD" id="cd20273">
    <property type="entry name" value="Complex1_LYR_unchar"/>
    <property type="match status" value="1"/>
</dbReference>
<feature type="domain" description="DUF7726" evidence="3">
    <location>
        <begin position="368"/>
        <end position="438"/>
    </location>
</feature>
<dbReference type="Proteomes" id="UP000215305">
    <property type="component" value="Unassembled WGS sequence"/>
</dbReference>
<proteinExistence type="predicted"/>
<dbReference type="OrthoDB" id="5521299at2759"/>
<dbReference type="RefSeq" id="XP_026615315.1">
    <property type="nucleotide sequence ID" value="XM_026753809.1"/>
</dbReference>
<dbReference type="Pfam" id="PF24852">
    <property type="entry name" value="DUF7726"/>
    <property type="match status" value="2"/>
</dbReference>
<comment type="caution">
    <text evidence="4">The sequence shown here is derived from an EMBL/GenBank/DDBJ whole genome shotgun (WGS) entry which is preliminary data.</text>
</comment>
<evidence type="ECO:0000313" key="4">
    <source>
        <dbReference type="EMBL" id="RHZ58122.1"/>
    </source>
</evidence>
<dbReference type="VEuPathDB" id="FungiDB:CDV56_100190"/>
<gene>
    <name evidence="4" type="ORF">CDV56_100190</name>
</gene>
<dbReference type="AlphaFoldDB" id="A0A397H4W7"/>
<feature type="domain" description="LYR motif-containing protein Cup1-like N-terminal" evidence="2">
    <location>
        <begin position="15"/>
        <end position="105"/>
    </location>
</feature>
<accession>A0A397H4W7</accession>
<feature type="region of interest" description="Disordered" evidence="1">
    <location>
        <begin position="338"/>
        <end position="358"/>
    </location>
</feature>